<dbReference type="RefSeq" id="WP_130059354.1">
    <property type="nucleotide sequence ID" value="NZ_JADNPJ010000007.1"/>
</dbReference>
<dbReference type="InterPro" id="IPR017850">
    <property type="entry name" value="Alkaline_phosphatase_core_sf"/>
</dbReference>
<dbReference type="Pfam" id="PF01663">
    <property type="entry name" value="Phosphodiest"/>
    <property type="match status" value="1"/>
</dbReference>
<name>A0A7J4XGW3_9BACE</name>
<dbReference type="InterPro" id="IPR032506">
    <property type="entry name" value="SGSH_C"/>
</dbReference>
<gene>
    <name evidence="4" type="ORF">F3F73_14255</name>
</gene>
<dbReference type="Proteomes" id="UP000422221">
    <property type="component" value="Unassembled WGS sequence"/>
</dbReference>
<sequence>MNKFLTLAATSLAALQMQVVAQDTRPNIIYIMSDDHALQAISAYGSRLAKVLPTPNLDRIANEGIRMDNCCVTNSISAPSRACIMTGQYSHKNGVYTLDDGLLPTHDNFAKEMQKGGYQTAIIGKWHLKYEPAGFDYYNVLPGQGRYKNPVLISKEERKGNTCPFDKTPGKIYQGHSTDVIASQAINWMKEHKDDNQPFMLMCHFKAPHRSWEYAERFSDLLKDVEIPEPENMFDTYEGRAYYTKLQTMSLEDMNEKDMKCELPANLSRDEFRKWAYQRYMKDYLRCIAGIDENVGRILKFLDENGLAQNTVIVYTSDQGFYLGEHGWFDKRYMQKESLNMPLLIRYPNEIKPGSTNKSIIINADFAPTLLDYAGISKPSYMQGESFRSILKNGKEPKGWRDAMYYRYWMHGDQHHHTVAHYGICTERYKLIYYYGKTLNKKGTHEMPYTPDWELFDMKRDPQEMRNFYNDKRYRKVVADLKEKLYQLKSAYQDNE</sequence>
<dbReference type="EMBL" id="VWMK01000014">
    <property type="protein sequence ID" value="KAA3762912.1"/>
    <property type="molecule type" value="Genomic_DNA"/>
</dbReference>
<accession>A0A7J4XGW3</accession>
<evidence type="ECO:0000259" key="3">
    <source>
        <dbReference type="Pfam" id="PF16347"/>
    </source>
</evidence>
<dbReference type="AlphaFoldDB" id="A0A7J4XGW3"/>
<comment type="similarity">
    <text evidence="1">Belongs to the sulfatase family.</text>
</comment>
<dbReference type="PROSITE" id="PS00149">
    <property type="entry name" value="SULFATASE_2"/>
    <property type="match status" value="1"/>
</dbReference>
<evidence type="ECO:0000313" key="4">
    <source>
        <dbReference type="EMBL" id="KAA3762912.1"/>
    </source>
</evidence>
<evidence type="ECO:0000256" key="2">
    <source>
        <dbReference type="ARBA" id="ARBA00022801"/>
    </source>
</evidence>
<reference evidence="4 5" key="1">
    <citation type="journal article" date="2019" name="Nat. Med.">
        <title>A library of human gut bacterial isolates paired with longitudinal multiomics data enables mechanistic microbiome research.</title>
        <authorList>
            <person name="Poyet M."/>
            <person name="Groussin M."/>
            <person name="Gibbons S.M."/>
            <person name="Avila-Pacheco J."/>
            <person name="Jiang X."/>
            <person name="Kearney S.M."/>
            <person name="Perrotta A.R."/>
            <person name="Berdy B."/>
            <person name="Zhao S."/>
            <person name="Lieberman T.D."/>
            <person name="Swanson P.K."/>
            <person name="Smith M."/>
            <person name="Roesemann S."/>
            <person name="Alexander J.E."/>
            <person name="Rich S.A."/>
            <person name="Livny J."/>
            <person name="Vlamakis H."/>
            <person name="Clish C."/>
            <person name="Bullock K."/>
            <person name="Deik A."/>
            <person name="Scott J."/>
            <person name="Pierce K.A."/>
            <person name="Xavier R.J."/>
            <person name="Alm E.J."/>
        </authorList>
    </citation>
    <scope>NUCLEOTIDE SEQUENCE [LARGE SCALE GENOMIC DNA]</scope>
    <source>
        <strain evidence="4 5">BIOML-A10</strain>
    </source>
</reference>
<protein>
    <submittedName>
        <fullName evidence="4">Sulfatase</fullName>
    </submittedName>
</protein>
<dbReference type="Gene3D" id="3.40.720.10">
    <property type="entry name" value="Alkaline Phosphatase, subunit A"/>
    <property type="match status" value="1"/>
</dbReference>
<dbReference type="Pfam" id="PF16347">
    <property type="entry name" value="SGSH_C"/>
    <property type="match status" value="1"/>
</dbReference>
<dbReference type="SUPFAM" id="SSF53649">
    <property type="entry name" value="Alkaline phosphatase-like"/>
    <property type="match status" value="1"/>
</dbReference>
<dbReference type="PANTHER" id="PTHR43108">
    <property type="entry name" value="N-ACETYLGLUCOSAMINE-6-SULFATASE FAMILY MEMBER"/>
    <property type="match status" value="1"/>
</dbReference>
<evidence type="ECO:0000256" key="1">
    <source>
        <dbReference type="ARBA" id="ARBA00008779"/>
    </source>
</evidence>
<comment type="caution">
    <text evidence="4">The sequence shown here is derived from an EMBL/GenBank/DDBJ whole genome shotgun (WGS) entry which is preliminary data.</text>
</comment>
<dbReference type="PROSITE" id="PS00523">
    <property type="entry name" value="SULFATASE_1"/>
    <property type="match status" value="1"/>
</dbReference>
<keyword evidence="2" id="KW-0378">Hydrolase</keyword>
<organism evidence="4 5">
    <name type="scientific">Bacteroides salyersiae</name>
    <dbReference type="NCBI Taxonomy" id="291644"/>
    <lineage>
        <taxon>Bacteria</taxon>
        <taxon>Pseudomonadati</taxon>
        <taxon>Bacteroidota</taxon>
        <taxon>Bacteroidia</taxon>
        <taxon>Bacteroidales</taxon>
        <taxon>Bacteroidaceae</taxon>
        <taxon>Bacteroides</taxon>
    </lineage>
</organism>
<dbReference type="CDD" id="cd16031">
    <property type="entry name" value="G6S_like"/>
    <property type="match status" value="1"/>
</dbReference>
<proteinExistence type="inferred from homology"/>
<dbReference type="InterPro" id="IPR024607">
    <property type="entry name" value="Sulfatase_CS"/>
</dbReference>
<dbReference type="PANTHER" id="PTHR43108:SF6">
    <property type="entry name" value="N-SULPHOGLUCOSAMINE SULPHOHYDROLASE"/>
    <property type="match status" value="1"/>
</dbReference>
<dbReference type="InterPro" id="IPR002591">
    <property type="entry name" value="Phosphodiest/P_Trfase"/>
</dbReference>
<evidence type="ECO:0000313" key="5">
    <source>
        <dbReference type="Proteomes" id="UP000422221"/>
    </source>
</evidence>
<dbReference type="GO" id="GO:0016787">
    <property type="term" value="F:hydrolase activity"/>
    <property type="evidence" value="ECO:0007669"/>
    <property type="project" value="UniProtKB-KW"/>
</dbReference>
<feature type="domain" description="N-sulphoglucosamine sulphohydrolase C-terminal" evidence="3">
    <location>
        <begin position="324"/>
        <end position="489"/>
    </location>
</feature>